<keyword evidence="3" id="KW-1185">Reference proteome</keyword>
<sequence length="208" mass="23837">MASIMMTIEYKYAMNNPSNIIVEVGLFIQESGLAFTIRNWNRASIPANAMFTGRDNDRAIDVLPLIITQALRKEMNPPLNSIPDRIRARLHVIHAFVMTMEYTIPPATVKNSEGMRRRKEREKGRTRIEDEMVWESLRLRMEKNSDSGGNPAASKSDRRREWTERESGRRKEEMRIEAEKGRAKMAAARNPAPATVVIPEKKGVKGWI</sequence>
<accession>A0A5N6NK79</accession>
<proteinExistence type="predicted"/>
<name>A0A5N6NK79_9ASTR</name>
<reference evidence="2 3" key="1">
    <citation type="submission" date="2019-05" db="EMBL/GenBank/DDBJ databases">
        <title>Mikania micrantha, genome provides insights into the molecular mechanism of rapid growth.</title>
        <authorList>
            <person name="Liu B."/>
        </authorList>
    </citation>
    <scope>NUCLEOTIDE SEQUENCE [LARGE SCALE GENOMIC DNA]</scope>
    <source>
        <strain evidence="2">NLD-2019</strain>
        <tissue evidence="2">Leaf</tissue>
    </source>
</reference>
<dbReference type="AlphaFoldDB" id="A0A5N6NK79"/>
<evidence type="ECO:0000313" key="2">
    <source>
        <dbReference type="EMBL" id="KAD4888910.1"/>
    </source>
</evidence>
<protein>
    <submittedName>
        <fullName evidence="2">Uncharacterized protein</fullName>
    </submittedName>
</protein>
<evidence type="ECO:0000256" key="1">
    <source>
        <dbReference type="SAM" id="MobiDB-lite"/>
    </source>
</evidence>
<dbReference type="Proteomes" id="UP000326396">
    <property type="component" value="Linkage Group LG19"/>
</dbReference>
<dbReference type="EMBL" id="SZYD01000011">
    <property type="protein sequence ID" value="KAD4888910.1"/>
    <property type="molecule type" value="Genomic_DNA"/>
</dbReference>
<organism evidence="2 3">
    <name type="scientific">Mikania micrantha</name>
    <name type="common">bitter vine</name>
    <dbReference type="NCBI Taxonomy" id="192012"/>
    <lineage>
        <taxon>Eukaryota</taxon>
        <taxon>Viridiplantae</taxon>
        <taxon>Streptophyta</taxon>
        <taxon>Embryophyta</taxon>
        <taxon>Tracheophyta</taxon>
        <taxon>Spermatophyta</taxon>
        <taxon>Magnoliopsida</taxon>
        <taxon>eudicotyledons</taxon>
        <taxon>Gunneridae</taxon>
        <taxon>Pentapetalae</taxon>
        <taxon>asterids</taxon>
        <taxon>campanulids</taxon>
        <taxon>Asterales</taxon>
        <taxon>Asteraceae</taxon>
        <taxon>Asteroideae</taxon>
        <taxon>Heliantheae alliance</taxon>
        <taxon>Eupatorieae</taxon>
        <taxon>Mikania</taxon>
    </lineage>
</organism>
<comment type="caution">
    <text evidence="2">The sequence shown here is derived from an EMBL/GenBank/DDBJ whole genome shotgun (WGS) entry which is preliminary data.</text>
</comment>
<feature type="compositionally biased region" description="Basic and acidic residues" evidence="1">
    <location>
        <begin position="155"/>
        <end position="182"/>
    </location>
</feature>
<feature type="region of interest" description="Disordered" evidence="1">
    <location>
        <begin position="141"/>
        <end position="191"/>
    </location>
</feature>
<evidence type="ECO:0000313" key="3">
    <source>
        <dbReference type="Proteomes" id="UP000326396"/>
    </source>
</evidence>
<gene>
    <name evidence="2" type="ORF">E3N88_20983</name>
</gene>